<sequence length="474" mass="51628">MRDLHRRLDRSLDLLGAARPSGDTRHRTLRATVEWSYQLLTEDERRLFRHLSVFVDGVDLDAAERLAADLALEHDPGSVLARLVDASMIDADFGGRTRYRILETLRTFGLDRLTAAGEDGAAARQMLRWAVELTAWFAATVGTEREPEADAALRRELANLRAAWRLARSRRSVDDAAAMVTALFDAVAYRDLVEIRGWAEELADDPALGTHPRRAAVLGTAAEAAYHRGDYPRAERLARAGLERATDPAGSWFCLMPLSVAELARGAHAEVAEHSLAAAEFATRPRESLGIAALATAYAGDPEQARTLNDRGLAGAVSPSMRSWGAYVAGEIESFAGRSESAARHYVRAIDLARTSGATFLVGVSTVGLLAARARSGHTQDALRGYRDVIDYFARTGNWTHLWATLRNLADLLHRLGDDEPAALLDAAADQAPDAPADQSRSAEPPLTPDPTVPRRAELLEVARLAIERNLKPS</sequence>
<dbReference type="InterPro" id="IPR011990">
    <property type="entry name" value="TPR-like_helical_dom_sf"/>
</dbReference>
<evidence type="ECO:0000313" key="3">
    <source>
        <dbReference type="Proteomes" id="UP001597145"/>
    </source>
</evidence>
<dbReference type="SUPFAM" id="SSF48452">
    <property type="entry name" value="TPR-like"/>
    <property type="match status" value="2"/>
</dbReference>
<dbReference type="EMBL" id="JBHUCP010000014">
    <property type="protein sequence ID" value="MFD1531764.1"/>
    <property type="molecule type" value="Genomic_DNA"/>
</dbReference>
<comment type="caution">
    <text evidence="2">The sequence shown here is derived from an EMBL/GenBank/DDBJ whole genome shotgun (WGS) entry which is preliminary data.</text>
</comment>
<reference evidence="3" key="1">
    <citation type="journal article" date="2019" name="Int. J. Syst. Evol. Microbiol.">
        <title>The Global Catalogue of Microorganisms (GCM) 10K type strain sequencing project: providing services to taxonomists for standard genome sequencing and annotation.</title>
        <authorList>
            <consortium name="The Broad Institute Genomics Platform"/>
            <consortium name="The Broad Institute Genome Sequencing Center for Infectious Disease"/>
            <person name="Wu L."/>
            <person name="Ma J."/>
        </authorList>
    </citation>
    <scope>NUCLEOTIDE SEQUENCE [LARGE SCALE GENOMIC DNA]</scope>
    <source>
        <strain evidence="3">JCM 12165</strain>
    </source>
</reference>
<keyword evidence="3" id="KW-1185">Reference proteome</keyword>
<keyword evidence="2" id="KW-0067">ATP-binding</keyword>
<keyword evidence="2" id="KW-0547">Nucleotide-binding</keyword>
<dbReference type="PANTHER" id="PTHR47691:SF3">
    <property type="entry name" value="HTH-TYPE TRANSCRIPTIONAL REGULATOR RV0890C-RELATED"/>
    <property type="match status" value="1"/>
</dbReference>
<name>A0ABW4FP82_9PSEU</name>
<evidence type="ECO:0000256" key="1">
    <source>
        <dbReference type="SAM" id="MobiDB-lite"/>
    </source>
</evidence>
<dbReference type="PANTHER" id="PTHR47691">
    <property type="entry name" value="REGULATOR-RELATED"/>
    <property type="match status" value="1"/>
</dbReference>
<evidence type="ECO:0000313" key="2">
    <source>
        <dbReference type="EMBL" id="MFD1531764.1"/>
    </source>
</evidence>
<protein>
    <submittedName>
        <fullName evidence="2">ATP-binding protein</fullName>
    </submittedName>
</protein>
<proteinExistence type="predicted"/>
<dbReference type="RefSeq" id="WP_343980000.1">
    <property type="nucleotide sequence ID" value="NZ_BAAAJG010000011.1"/>
</dbReference>
<feature type="compositionally biased region" description="Low complexity" evidence="1">
    <location>
        <begin position="427"/>
        <end position="439"/>
    </location>
</feature>
<organism evidence="2 3">
    <name type="scientific">Pseudonocardia aurantiaca</name>
    <dbReference type="NCBI Taxonomy" id="75290"/>
    <lineage>
        <taxon>Bacteria</taxon>
        <taxon>Bacillati</taxon>
        <taxon>Actinomycetota</taxon>
        <taxon>Actinomycetes</taxon>
        <taxon>Pseudonocardiales</taxon>
        <taxon>Pseudonocardiaceae</taxon>
        <taxon>Pseudonocardia</taxon>
    </lineage>
</organism>
<dbReference type="Gene3D" id="1.25.40.10">
    <property type="entry name" value="Tetratricopeptide repeat domain"/>
    <property type="match status" value="1"/>
</dbReference>
<gene>
    <name evidence="2" type="ORF">ACFSCY_20230</name>
</gene>
<feature type="region of interest" description="Disordered" evidence="1">
    <location>
        <begin position="427"/>
        <end position="455"/>
    </location>
</feature>
<dbReference type="GO" id="GO:0005524">
    <property type="term" value="F:ATP binding"/>
    <property type="evidence" value="ECO:0007669"/>
    <property type="project" value="UniProtKB-KW"/>
</dbReference>
<accession>A0ABW4FP82</accession>
<dbReference type="Proteomes" id="UP001597145">
    <property type="component" value="Unassembled WGS sequence"/>
</dbReference>